<dbReference type="RefSeq" id="WP_132283409.1">
    <property type="nucleotide sequence ID" value="NZ_SMGQ01000018.1"/>
</dbReference>
<evidence type="ECO:0000256" key="7">
    <source>
        <dbReference type="ARBA" id="ARBA00023136"/>
    </source>
</evidence>
<comment type="subcellular location">
    <subcellularLocation>
        <location evidence="1">Cell membrane</location>
        <topology evidence="1">Multi-pass membrane protein</topology>
    </subcellularLocation>
</comment>
<keyword evidence="6 8" id="KW-1133">Transmembrane helix</keyword>
<dbReference type="InterPro" id="IPR047817">
    <property type="entry name" value="ABC2_TM_bact-type"/>
</dbReference>
<feature type="domain" description="ABC transmembrane type-2" evidence="9">
    <location>
        <begin position="155"/>
        <end position="385"/>
    </location>
</feature>
<feature type="transmembrane region" description="Helical" evidence="8">
    <location>
        <begin position="360"/>
        <end position="380"/>
    </location>
</feature>
<keyword evidence="3" id="KW-0813">Transport</keyword>
<feature type="transmembrane region" description="Helical" evidence="8">
    <location>
        <begin position="236"/>
        <end position="259"/>
    </location>
</feature>
<dbReference type="OrthoDB" id="266913at2"/>
<protein>
    <submittedName>
        <fullName evidence="10">ABC-type multidrug transport system permease subunit</fullName>
    </submittedName>
</protein>
<keyword evidence="7 8" id="KW-0472">Membrane</keyword>
<gene>
    <name evidence="10" type="ORF">EDC19_2761</name>
</gene>
<evidence type="ECO:0000256" key="5">
    <source>
        <dbReference type="ARBA" id="ARBA00022692"/>
    </source>
</evidence>
<feature type="transmembrane region" description="Helical" evidence="8">
    <location>
        <begin position="190"/>
        <end position="215"/>
    </location>
</feature>
<comment type="caution">
    <text evidence="10">The sequence shown here is derived from an EMBL/GenBank/DDBJ whole genome shotgun (WGS) entry which is preliminary data.</text>
</comment>
<keyword evidence="5 8" id="KW-0812">Transmembrane</keyword>
<dbReference type="InterPro" id="IPR051449">
    <property type="entry name" value="ABC-2_transporter_component"/>
</dbReference>
<keyword evidence="11" id="KW-1185">Reference proteome</keyword>
<dbReference type="PROSITE" id="PS51012">
    <property type="entry name" value="ABC_TM2"/>
    <property type="match status" value="1"/>
</dbReference>
<evidence type="ECO:0000256" key="8">
    <source>
        <dbReference type="SAM" id="Phobius"/>
    </source>
</evidence>
<evidence type="ECO:0000256" key="1">
    <source>
        <dbReference type="ARBA" id="ARBA00004651"/>
    </source>
</evidence>
<comment type="similarity">
    <text evidence="2">Belongs to the ABC-2 integral membrane protein family.</text>
</comment>
<evidence type="ECO:0000313" key="11">
    <source>
        <dbReference type="Proteomes" id="UP000294545"/>
    </source>
</evidence>
<organism evidence="10 11">
    <name type="scientific">Natranaerovirga hydrolytica</name>
    <dbReference type="NCBI Taxonomy" id="680378"/>
    <lineage>
        <taxon>Bacteria</taxon>
        <taxon>Bacillati</taxon>
        <taxon>Bacillota</taxon>
        <taxon>Clostridia</taxon>
        <taxon>Lachnospirales</taxon>
        <taxon>Natranaerovirgaceae</taxon>
        <taxon>Natranaerovirga</taxon>
    </lineage>
</organism>
<evidence type="ECO:0000256" key="6">
    <source>
        <dbReference type="ARBA" id="ARBA00022989"/>
    </source>
</evidence>
<dbReference type="InterPro" id="IPR013525">
    <property type="entry name" value="ABC2_TM"/>
</dbReference>
<reference evidence="10 11" key="1">
    <citation type="submission" date="2019-03" db="EMBL/GenBank/DDBJ databases">
        <title>Genomic Encyclopedia of Type Strains, Phase IV (KMG-IV): sequencing the most valuable type-strain genomes for metagenomic binning, comparative biology and taxonomic classification.</title>
        <authorList>
            <person name="Goeker M."/>
        </authorList>
    </citation>
    <scope>NUCLEOTIDE SEQUENCE [LARGE SCALE GENOMIC DNA]</scope>
    <source>
        <strain evidence="10 11">DSM 24176</strain>
    </source>
</reference>
<dbReference type="AlphaFoldDB" id="A0A4R1M802"/>
<evidence type="ECO:0000313" key="10">
    <source>
        <dbReference type="EMBL" id="TCK87917.1"/>
    </source>
</evidence>
<dbReference type="Pfam" id="PF12698">
    <property type="entry name" value="ABC2_membrane_3"/>
    <property type="match status" value="1"/>
</dbReference>
<evidence type="ECO:0000256" key="4">
    <source>
        <dbReference type="ARBA" id="ARBA00022475"/>
    </source>
</evidence>
<sequence>MLSILWLRMKRIKEILPMFIGLTVAALGLIAVFGAAFESNYKPTVFVVDHNQTEYSKDFIEQLEANDLFRIDRTTYDDGMEALQDFKGIGVIILEDHFLEDRESSVSVVRTNVNTEYGMLIQFLNNELRNFAHQVNLEKDIQMYFKDNNLEVNALDIRDKTNERIARGWQYPTYITNSYYNKGSSRDDFMLMHSLIGFIVFFSMYTMIFGISDIVEEKKNYVYHRQLVSPISSHKILLGNLLYTFLLSFIQVVLMVVLGKYIFGVNWGNNIGAILMVLMAFVFCGTSLGLLMSSMVKSMQQLTALTPIVLTSTAMLGGCMWPLDIIENRALLFLAQFTPQKWAVEGIGKMAMYNHSIQAIIMPLAVLMSMGILFLIIGTYRMKKI</sequence>
<accession>A0A4R1M802</accession>
<evidence type="ECO:0000256" key="3">
    <source>
        <dbReference type="ARBA" id="ARBA00022448"/>
    </source>
</evidence>
<name>A0A4R1M802_9FIRM</name>
<proteinExistence type="inferred from homology"/>
<dbReference type="EMBL" id="SMGQ01000018">
    <property type="protein sequence ID" value="TCK87917.1"/>
    <property type="molecule type" value="Genomic_DNA"/>
</dbReference>
<dbReference type="PANTHER" id="PTHR30294:SF45">
    <property type="entry name" value="LINEARMYCIN RESISTANCE PERMEASE PROTEIN LNRN"/>
    <property type="match status" value="1"/>
</dbReference>
<evidence type="ECO:0000259" key="9">
    <source>
        <dbReference type="PROSITE" id="PS51012"/>
    </source>
</evidence>
<dbReference type="GO" id="GO:0140359">
    <property type="term" value="F:ABC-type transporter activity"/>
    <property type="evidence" value="ECO:0007669"/>
    <property type="project" value="InterPro"/>
</dbReference>
<dbReference type="Proteomes" id="UP000294545">
    <property type="component" value="Unassembled WGS sequence"/>
</dbReference>
<dbReference type="GO" id="GO:0005886">
    <property type="term" value="C:plasma membrane"/>
    <property type="evidence" value="ECO:0007669"/>
    <property type="project" value="UniProtKB-SubCell"/>
</dbReference>
<keyword evidence="4" id="KW-1003">Cell membrane</keyword>
<feature type="transmembrane region" description="Helical" evidence="8">
    <location>
        <begin position="271"/>
        <end position="292"/>
    </location>
</feature>
<evidence type="ECO:0000256" key="2">
    <source>
        <dbReference type="ARBA" id="ARBA00007783"/>
    </source>
</evidence>
<dbReference type="Gene3D" id="3.40.1710.10">
    <property type="entry name" value="abc type-2 transporter like domain"/>
    <property type="match status" value="1"/>
</dbReference>
<dbReference type="PANTHER" id="PTHR30294">
    <property type="entry name" value="MEMBRANE COMPONENT OF ABC TRANSPORTER YHHJ-RELATED"/>
    <property type="match status" value="1"/>
</dbReference>